<dbReference type="Gene3D" id="3.40.50.410">
    <property type="entry name" value="von Willebrand factor, type A domain"/>
    <property type="match status" value="1"/>
</dbReference>
<dbReference type="AlphaFoldDB" id="A0A934VRJ0"/>
<reference evidence="3" key="1">
    <citation type="submission" date="2021-01" db="EMBL/GenBank/DDBJ databases">
        <title>Modified the classification status of verrucomicrobia.</title>
        <authorList>
            <person name="Feng X."/>
        </authorList>
    </citation>
    <scope>NUCLEOTIDE SEQUENCE</scope>
    <source>
        <strain evidence="3">KCTC 13126</strain>
    </source>
</reference>
<evidence type="ECO:0008006" key="5">
    <source>
        <dbReference type="Google" id="ProtNLM"/>
    </source>
</evidence>
<name>A0A934VRJ0_9BACT</name>
<dbReference type="InterPro" id="IPR036465">
    <property type="entry name" value="vWFA_dom_sf"/>
</dbReference>
<comment type="caution">
    <text evidence="3">The sequence shown here is derived from an EMBL/GenBank/DDBJ whole genome shotgun (WGS) entry which is preliminary data.</text>
</comment>
<evidence type="ECO:0000256" key="2">
    <source>
        <dbReference type="SAM" id="Phobius"/>
    </source>
</evidence>
<dbReference type="RefSeq" id="WP_200356214.1">
    <property type="nucleotide sequence ID" value="NZ_JAENIL010000025.1"/>
</dbReference>
<keyword evidence="1" id="KW-0175">Coiled coil</keyword>
<keyword evidence="2" id="KW-0812">Transmembrane</keyword>
<accession>A0A934VRJ0</accession>
<evidence type="ECO:0000313" key="4">
    <source>
        <dbReference type="Proteomes" id="UP000617628"/>
    </source>
</evidence>
<feature type="coiled-coil region" evidence="1">
    <location>
        <begin position="46"/>
        <end position="136"/>
    </location>
</feature>
<keyword evidence="2" id="KW-0472">Membrane</keyword>
<dbReference type="SUPFAM" id="SSF53300">
    <property type="entry name" value="vWA-like"/>
    <property type="match status" value="1"/>
</dbReference>
<keyword evidence="2" id="KW-1133">Transmembrane helix</keyword>
<evidence type="ECO:0000313" key="3">
    <source>
        <dbReference type="EMBL" id="MBK1878000.1"/>
    </source>
</evidence>
<keyword evidence="4" id="KW-1185">Reference proteome</keyword>
<sequence length="371" mass="40517">MKVRKKAENDIFGLSFMDCICCGFGAVILMFILTTGENSKEASETKDKLTVAIQGTKNKLKSEEESLAKIEAEIASLEGELGEILSALENADKKKIEAEEELTAAIETQSKQSKELQELMKKEQGLAKEIAAIKQEIASASDGETGSTGKAVSPFQGDGRRHYLTGMKVDGERVAILVDTSSSMVSETVSGVAQFYGVTDPNKLASRKWTRILDTVDWLMATNESKYYQVVTYNQSAQYLLPKSAGDWLPTNDPPIAKEVSDAMWNTLPNGGSNLEDALELVSSLSPKPDNVFVITDSLPTHSGLITGATVNEVERVKHFQNAYRVALKNSYPMNVILFPLDGDFNAPGLYWKLADATQGSLFTPSPNWPN</sequence>
<evidence type="ECO:0000256" key="1">
    <source>
        <dbReference type="SAM" id="Coils"/>
    </source>
</evidence>
<dbReference type="Proteomes" id="UP000617628">
    <property type="component" value="Unassembled WGS sequence"/>
</dbReference>
<protein>
    <recommendedName>
        <fullName evidence="5">VWA domain-containing protein</fullName>
    </recommendedName>
</protein>
<gene>
    <name evidence="3" type="ORF">JIN87_14070</name>
</gene>
<proteinExistence type="predicted"/>
<dbReference type="EMBL" id="JAENIL010000025">
    <property type="protein sequence ID" value="MBK1878000.1"/>
    <property type="molecule type" value="Genomic_DNA"/>
</dbReference>
<organism evidence="3 4">
    <name type="scientific">Pelagicoccus mobilis</name>
    <dbReference type="NCBI Taxonomy" id="415221"/>
    <lineage>
        <taxon>Bacteria</taxon>
        <taxon>Pseudomonadati</taxon>
        <taxon>Verrucomicrobiota</taxon>
        <taxon>Opitutia</taxon>
        <taxon>Puniceicoccales</taxon>
        <taxon>Pelagicoccaceae</taxon>
        <taxon>Pelagicoccus</taxon>
    </lineage>
</organism>
<feature type="transmembrane region" description="Helical" evidence="2">
    <location>
        <begin position="12"/>
        <end position="33"/>
    </location>
</feature>